<dbReference type="EMBL" id="AGNL01018034">
    <property type="protein sequence ID" value="EJK63745.1"/>
    <property type="molecule type" value="Genomic_DNA"/>
</dbReference>
<organism evidence="2 3">
    <name type="scientific">Thalassiosira oceanica</name>
    <name type="common">Marine diatom</name>
    <dbReference type="NCBI Taxonomy" id="159749"/>
    <lineage>
        <taxon>Eukaryota</taxon>
        <taxon>Sar</taxon>
        <taxon>Stramenopiles</taxon>
        <taxon>Ochrophyta</taxon>
        <taxon>Bacillariophyta</taxon>
        <taxon>Coscinodiscophyceae</taxon>
        <taxon>Thalassiosirophycidae</taxon>
        <taxon>Thalassiosirales</taxon>
        <taxon>Thalassiosiraceae</taxon>
        <taxon>Thalassiosira</taxon>
    </lineage>
</organism>
<dbReference type="OrthoDB" id="10585227at2759"/>
<sequence length="254" mass="27326">MDDGSPISPSREAASGSRGRHATPLPCLGQPTGNIDNLIRALQEQQSPPVASVKANETCSSGHRFDSLPGPPTTAEGRLTGAKCPESPEVPDETAGVGAISDSSRKRKNGAMTIASEVECDKGEGKEAASRELCLGTIEKALSENRIDAKKADRLRDCIDERNWADVSYRLLCEQIPKKRKGNSGYQCRVCLVPLKGHICPYCPVCSTAQIKYLKSESHNCVNCPACFHAGKRRKKVVQIRVEGHVCPNANATS</sequence>
<proteinExistence type="predicted"/>
<feature type="region of interest" description="Disordered" evidence="1">
    <location>
        <begin position="60"/>
        <end position="104"/>
    </location>
</feature>
<protein>
    <submittedName>
        <fullName evidence="2">Uncharacterized protein</fullName>
    </submittedName>
</protein>
<evidence type="ECO:0000313" key="3">
    <source>
        <dbReference type="Proteomes" id="UP000266841"/>
    </source>
</evidence>
<comment type="caution">
    <text evidence="2">The sequence shown here is derived from an EMBL/GenBank/DDBJ whole genome shotgun (WGS) entry which is preliminary data.</text>
</comment>
<evidence type="ECO:0000256" key="1">
    <source>
        <dbReference type="SAM" id="MobiDB-lite"/>
    </source>
</evidence>
<dbReference type="AlphaFoldDB" id="K0SEK0"/>
<gene>
    <name evidence="2" type="ORF">THAOC_15578</name>
</gene>
<accession>K0SEK0</accession>
<keyword evidence="3" id="KW-1185">Reference proteome</keyword>
<feature type="region of interest" description="Disordered" evidence="1">
    <location>
        <begin position="1"/>
        <end position="34"/>
    </location>
</feature>
<name>K0SEK0_THAOC</name>
<reference evidence="2 3" key="1">
    <citation type="journal article" date="2012" name="Genome Biol.">
        <title>Genome and low-iron response of an oceanic diatom adapted to chronic iron limitation.</title>
        <authorList>
            <person name="Lommer M."/>
            <person name="Specht M."/>
            <person name="Roy A.S."/>
            <person name="Kraemer L."/>
            <person name="Andreson R."/>
            <person name="Gutowska M.A."/>
            <person name="Wolf J."/>
            <person name="Bergner S.V."/>
            <person name="Schilhabel M.B."/>
            <person name="Klostermeier U.C."/>
            <person name="Beiko R.G."/>
            <person name="Rosenstiel P."/>
            <person name="Hippler M."/>
            <person name="Laroche J."/>
        </authorList>
    </citation>
    <scope>NUCLEOTIDE SEQUENCE [LARGE SCALE GENOMIC DNA]</scope>
    <source>
        <strain evidence="2 3">CCMP1005</strain>
    </source>
</reference>
<evidence type="ECO:0000313" key="2">
    <source>
        <dbReference type="EMBL" id="EJK63745.1"/>
    </source>
</evidence>
<dbReference type="Proteomes" id="UP000266841">
    <property type="component" value="Unassembled WGS sequence"/>
</dbReference>
<dbReference type="eggNOG" id="ENOG502QZ9P">
    <property type="taxonomic scope" value="Eukaryota"/>
</dbReference>